<dbReference type="PANTHER" id="PTHR42832">
    <property type="entry name" value="AMINO ACID AMINOTRANSFERASE"/>
    <property type="match status" value="1"/>
</dbReference>
<evidence type="ECO:0000256" key="2">
    <source>
        <dbReference type="ARBA" id="ARBA00022576"/>
    </source>
</evidence>
<dbReference type="InterPro" id="IPR000310">
    <property type="entry name" value="Orn/Lys/Arg_deCO2ase_major_dom"/>
</dbReference>
<dbReference type="AlphaFoldDB" id="A0A7X6HD82"/>
<dbReference type="Pfam" id="PF01276">
    <property type="entry name" value="OKR_DC_1"/>
    <property type="match status" value="2"/>
</dbReference>
<evidence type="ECO:0000256" key="1">
    <source>
        <dbReference type="ARBA" id="ARBA00001933"/>
    </source>
</evidence>
<keyword evidence="6" id="KW-1185">Reference proteome</keyword>
<dbReference type="PANTHER" id="PTHR42832:SF4">
    <property type="entry name" value="BLR3474 PROTEIN"/>
    <property type="match status" value="1"/>
</dbReference>
<dbReference type="Gene3D" id="3.40.640.10">
    <property type="entry name" value="Type I PLP-dependent aspartate aminotransferase-like (Major domain)"/>
    <property type="match status" value="1"/>
</dbReference>
<feature type="domain" description="Orn/Lys/Arg decarboxylases family 1 pyridoxal-P attachment site" evidence="4">
    <location>
        <begin position="269"/>
        <end position="494"/>
    </location>
</feature>
<dbReference type="InterPro" id="IPR050881">
    <property type="entry name" value="LL-DAP_aminotransferase"/>
</dbReference>
<evidence type="ECO:0000313" key="5">
    <source>
        <dbReference type="EMBL" id="NKX55001.1"/>
    </source>
</evidence>
<sequence length="879" mass="96396">MPGPGFPGGIWRQRADDWEFLAQAARQLAGSAPGHPGSAVLAECLRRLDRLEPLEAYWAFPGPGQVGRIRRCLRDGDFRAALGLAEATARRLGPVPGGNPGEEAPEAPERHSFEVLVIDDVSPAERALLQESMHRLRHASDQFTYTVNVVPSVEDALMAVLLNPEIQACVVRPGFANRSRARLDPGLAGYLGTVAGADLEQLAALPRTLRLAEGIAALRPELDLYLVAAVAIEEVAGSLASRFRRVFRWQALQELHLSILAGVAERYETPFFDAVRRHSQRPAGVFHAMPVSRGTSVTTSKWIGDLGGFYGLNLFLAETSTTAGGLDSLLDPHGSLRAAQVKAARAFGAQRTWFVTNGTSTANKIAIQSIVAPGDVVLVDRNCHKSHHYALMLAGARVAYLEAYPLDEYSVYGAVPLENLKRMLLDYRRAGRLEEVKLVALTNCTFDGIVYDVHRVMAECLAIKPDLVFLWDEAWFAFGAFHPVLRRRTAMAAARRLEQDLAGPEAAARYAEQAAALHDAATGEPLEDELWLRTRLVPDPARTRVRVYATQSTHKTLTALRQGSMIHVYDRDFNRLNAESFREAYMTHTSTSPNYQILASLDAGRRQVELEGFELVQRQVDLAGSIAAAVERQPLLRKYFRILGPGDLIPPACRQDPPHGAGAVGLAELDRAWRADEFVLDPSRLTLHIGLTGVDGDSFRTSCLMDRFGIQVNKTSRNTVLLMTNIGTTRSAVAYLIEVLVQLAAAFDEEQAGMSPAELQARAARVASLTTAPPPLPDFSRFADRFRSGPDTPDGDLRTAHFLTYREGSCRYLLPEAAARLVDGGEELVSAAFVTPYPPGFPVLVPGQVITREILEYMAALDVREVHGFHPEFGYRVLA</sequence>
<name>A0A7X6HD82_9MICC</name>
<dbReference type="InterPro" id="IPR015424">
    <property type="entry name" value="PyrdxlP-dep_Trfase"/>
</dbReference>
<comment type="cofactor">
    <cofactor evidence="1">
        <name>pyridoxal 5'-phosphate</name>
        <dbReference type="ChEBI" id="CHEBI:597326"/>
    </cofactor>
</comment>
<dbReference type="Proteomes" id="UP000544090">
    <property type="component" value="Unassembled WGS sequence"/>
</dbReference>
<dbReference type="EMBL" id="JAAZSQ010000009">
    <property type="protein sequence ID" value="NKX55001.1"/>
    <property type="molecule type" value="Genomic_DNA"/>
</dbReference>
<reference evidence="5 6" key="1">
    <citation type="submission" date="2020-04" db="EMBL/GenBank/DDBJ databases">
        <title>Arthrobacter sp. nov.</title>
        <authorList>
            <person name="Liu S."/>
        </authorList>
    </citation>
    <scope>NUCLEOTIDE SEQUENCE [LARGE SCALE GENOMIC DNA]</scope>
    <source>
        <strain evidence="5 6">E918</strain>
    </source>
</reference>
<dbReference type="SUPFAM" id="SSF53383">
    <property type="entry name" value="PLP-dependent transferases"/>
    <property type="match status" value="1"/>
</dbReference>
<dbReference type="Gene3D" id="3.90.100.10">
    <property type="entry name" value="Orn/Lys/Arg decarboxylase, C-terminal domain"/>
    <property type="match status" value="1"/>
</dbReference>
<gene>
    <name evidence="5" type="ORF">HGG74_10690</name>
</gene>
<comment type="caution">
    <text evidence="5">The sequence shown here is derived from an EMBL/GenBank/DDBJ whole genome shotgun (WGS) entry which is preliminary data.</text>
</comment>
<protein>
    <submittedName>
        <fullName evidence="5">Ornithine decarboxylase</fullName>
    </submittedName>
</protein>
<evidence type="ECO:0000313" key="6">
    <source>
        <dbReference type="Proteomes" id="UP000544090"/>
    </source>
</evidence>
<evidence type="ECO:0000256" key="3">
    <source>
        <dbReference type="ARBA" id="ARBA00022679"/>
    </source>
</evidence>
<keyword evidence="2" id="KW-0032">Aminotransferase</keyword>
<evidence type="ECO:0000259" key="4">
    <source>
        <dbReference type="Pfam" id="PF01276"/>
    </source>
</evidence>
<organism evidence="5 6">
    <name type="scientific">Arthrobacter mobilis</name>
    <dbReference type="NCBI Taxonomy" id="2724944"/>
    <lineage>
        <taxon>Bacteria</taxon>
        <taxon>Bacillati</taxon>
        <taxon>Actinomycetota</taxon>
        <taxon>Actinomycetes</taxon>
        <taxon>Micrococcales</taxon>
        <taxon>Micrococcaceae</taxon>
        <taxon>Arthrobacter</taxon>
    </lineage>
</organism>
<accession>A0A7X6HD82</accession>
<dbReference type="InterPro" id="IPR015421">
    <property type="entry name" value="PyrdxlP-dep_Trfase_major"/>
</dbReference>
<feature type="domain" description="Orn/Lys/Arg decarboxylases family 1 pyridoxal-P attachment site" evidence="4">
    <location>
        <begin position="546"/>
        <end position="730"/>
    </location>
</feature>
<proteinExistence type="predicted"/>
<dbReference type="GO" id="GO:0008483">
    <property type="term" value="F:transaminase activity"/>
    <property type="evidence" value="ECO:0007669"/>
    <property type="project" value="UniProtKB-KW"/>
</dbReference>
<keyword evidence="3" id="KW-0808">Transferase</keyword>